<keyword evidence="7 12" id="KW-0732">Signal</keyword>
<dbReference type="SUPFAM" id="SSF54523">
    <property type="entry name" value="Pili subunits"/>
    <property type="match status" value="1"/>
</dbReference>
<comment type="similarity">
    <text evidence="3">Belongs to the autotransporter-2 (AT-2) (TC 1.B.40) family.</text>
</comment>
<dbReference type="RefSeq" id="WP_075753961.1">
    <property type="nucleotide sequence ID" value="NZ_CP146991.1"/>
</dbReference>
<proteinExistence type="inferred from homology"/>
<evidence type="ECO:0000256" key="10">
    <source>
        <dbReference type="ARBA" id="ARBA00023237"/>
    </source>
</evidence>
<feature type="chain" id="PRO_5045153965" evidence="12">
    <location>
        <begin position="29"/>
        <end position="315"/>
    </location>
</feature>
<dbReference type="Pfam" id="PF03895">
    <property type="entry name" value="YadA_anchor"/>
    <property type="match status" value="1"/>
</dbReference>
<protein>
    <submittedName>
        <fullName evidence="16">Adhesin YadA</fullName>
    </submittedName>
</protein>
<comment type="caution">
    <text evidence="16">The sequence shown here is derived from an EMBL/GenBank/DDBJ whole genome shotgun (WGS) entry which is preliminary data.</text>
</comment>
<evidence type="ECO:0000313" key="16">
    <source>
        <dbReference type="EMBL" id="CVK17889.1"/>
    </source>
</evidence>
<evidence type="ECO:0000256" key="12">
    <source>
        <dbReference type="SAM" id="SignalP"/>
    </source>
</evidence>
<dbReference type="CDD" id="cd12820">
    <property type="entry name" value="LbR_YadA-like"/>
    <property type="match status" value="1"/>
</dbReference>
<keyword evidence="8" id="KW-0653">Protein transport</keyword>
<evidence type="ECO:0000259" key="15">
    <source>
        <dbReference type="Pfam" id="PF05662"/>
    </source>
</evidence>
<keyword evidence="5" id="KW-1134">Transmembrane beta strand</keyword>
<feature type="signal peptide" evidence="12">
    <location>
        <begin position="1"/>
        <end position="28"/>
    </location>
</feature>
<organism evidence="16 17">
    <name type="scientific">Sporomusa sphaeroides DSM 2875</name>
    <dbReference type="NCBI Taxonomy" id="1337886"/>
    <lineage>
        <taxon>Bacteria</taxon>
        <taxon>Bacillati</taxon>
        <taxon>Bacillota</taxon>
        <taxon>Negativicutes</taxon>
        <taxon>Selenomonadales</taxon>
        <taxon>Sporomusaceae</taxon>
        <taxon>Sporomusa</taxon>
    </lineage>
</organism>
<evidence type="ECO:0000256" key="2">
    <source>
        <dbReference type="ARBA" id="ARBA00004442"/>
    </source>
</evidence>
<dbReference type="EMBL" id="FCOW01000002">
    <property type="protein sequence ID" value="CVK17889.1"/>
    <property type="molecule type" value="Genomic_DNA"/>
</dbReference>
<dbReference type="Gene3D" id="3.30.1300.30">
    <property type="entry name" value="GSPII I/J protein-like"/>
    <property type="match status" value="1"/>
</dbReference>
<dbReference type="Gene3D" id="2.150.10.10">
    <property type="entry name" value="Serralysin-like metalloprotease, C-terminal"/>
    <property type="match status" value="1"/>
</dbReference>
<evidence type="ECO:0000256" key="4">
    <source>
        <dbReference type="ARBA" id="ARBA00022448"/>
    </source>
</evidence>
<dbReference type="InterPro" id="IPR011049">
    <property type="entry name" value="Serralysin-like_metalloprot_C"/>
</dbReference>
<evidence type="ECO:0000256" key="9">
    <source>
        <dbReference type="ARBA" id="ARBA00023136"/>
    </source>
</evidence>
<evidence type="ECO:0000256" key="6">
    <source>
        <dbReference type="ARBA" id="ARBA00022692"/>
    </source>
</evidence>
<evidence type="ECO:0000256" key="11">
    <source>
        <dbReference type="SAM" id="MobiDB-lite"/>
    </source>
</evidence>
<feature type="compositionally biased region" description="Low complexity" evidence="11">
    <location>
        <begin position="263"/>
        <end position="279"/>
    </location>
</feature>
<feature type="domain" description="Trimeric autotransporter adhesin YadA-like stalk" evidence="15">
    <location>
        <begin position="154"/>
        <end position="177"/>
    </location>
</feature>
<keyword evidence="4" id="KW-0813">Transport</keyword>
<dbReference type="InterPro" id="IPR005594">
    <property type="entry name" value="YadA_C"/>
</dbReference>
<feature type="region of interest" description="Disordered" evidence="11">
    <location>
        <begin position="258"/>
        <end position="279"/>
    </location>
</feature>
<sequence>MKLGNVGKGFIGLLCICVVLMSAAPVWAGNADIGNSPAVADETASSDDTKATAADSNVTEIGTYANAEGENATAVGTNANAVGKNVTAIGTYANATGENTTAIGAHATATGNNATAIGDYAKATAENSVALGAGSETGNRTNTVSVGAPGAERQITNVADGVAPTDAVNVRQLNRLSLRLDRVGALAAAMSGLAPLAYKADEPTQGSIATGMYSGETAVAGGLYHYTHEDVLLNAAFAICGSEKMGRMGVSFRFPKGKDKNVTEAPVTPTAPVAPVDPATPTEIQELEPVAVISEATLPAHQTTDAAAADTEVKG</sequence>
<accession>A0ABM9VYD6</accession>
<keyword evidence="17" id="KW-1185">Reference proteome</keyword>
<evidence type="ECO:0000256" key="7">
    <source>
        <dbReference type="ARBA" id="ARBA00022729"/>
    </source>
</evidence>
<dbReference type="InterPro" id="IPR008635">
    <property type="entry name" value="Coiled_stalk_dom"/>
</dbReference>
<feature type="domain" description="Trimeric autotransporter adhesin YadA-like head" evidence="14">
    <location>
        <begin position="109"/>
        <end position="135"/>
    </location>
</feature>
<evidence type="ECO:0000256" key="8">
    <source>
        <dbReference type="ARBA" id="ARBA00022927"/>
    </source>
</evidence>
<dbReference type="SUPFAM" id="SSF101967">
    <property type="entry name" value="Adhesin YadA, collagen-binding domain"/>
    <property type="match status" value="1"/>
</dbReference>
<reference evidence="16 17" key="1">
    <citation type="submission" date="2016-01" db="EMBL/GenBank/DDBJ databases">
        <authorList>
            <person name="Brown R."/>
        </authorList>
    </citation>
    <scope>NUCLEOTIDE SEQUENCE [LARGE SCALE GENOMIC DNA]</scope>
    <source>
        <strain evidence="16">Sporomusa sphaeroides DSM 2875</strain>
    </source>
</reference>
<evidence type="ECO:0000259" key="14">
    <source>
        <dbReference type="Pfam" id="PF05658"/>
    </source>
</evidence>
<evidence type="ECO:0000256" key="1">
    <source>
        <dbReference type="ARBA" id="ARBA00004241"/>
    </source>
</evidence>
<evidence type="ECO:0000259" key="13">
    <source>
        <dbReference type="Pfam" id="PF03895"/>
    </source>
</evidence>
<keyword evidence="6" id="KW-0812">Transmembrane</keyword>
<keyword evidence="10" id="KW-0998">Cell outer membrane</keyword>
<dbReference type="InterPro" id="IPR045584">
    <property type="entry name" value="Pilin-like"/>
</dbReference>
<dbReference type="Pfam" id="PF05658">
    <property type="entry name" value="YadA_head"/>
    <property type="match status" value="2"/>
</dbReference>
<feature type="domain" description="Trimeric autotransporter adhesin YadA-like C-terminal membrane anchor" evidence="13">
    <location>
        <begin position="198"/>
        <end position="254"/>
    </location>
</feature>
<evidence type="ECO:0000256" key="5">
    <source>
        <dbReference type="ARBA" id="ARBA00022452"/>
    </source>
</evidence>
<evidence type="ECO:0000256" key="3">
    <source>
        <dbReference type="ARBA" id="ARBA00005848"/>
    </source>
</evidence>
<name>A0ABM9VYD6_9FIRM</name>
<dbReference type="InterPro" id="IPR008640">
    <property type="entry name" value="Adhesin_Head_dom"/>
</dbReference>
<keyword evidence="9" id="KW-0472">Membrane</keyword>
<evidence type="ECO:0000313" key="17">
    <source>
        <dbReference type="Proteomes" id="UP000245702"/>
    </source>
</evidence>
<comment type="subcellular location">
    <subcellularLocation>
        <location evidence="2">Cell outer membrane</location>
    </subcellularLocation>
    <subcellularLocation>
        <location evidence="1">Cell surface</location>
    </subcellularLocation>
</comment>
<dbReference type="Proteomes" id="UP000245702">
    <property type="component" value="Unassembled WGS sequence"/>
</dbReference>
<dbReference type="Pfam" id="PF05662">
    <property type="entry name" value="YadA_stalk"/>
    <property type="match status" value="1"/>
</dbReference>
<feature type="domain" description="Trimeric autotransporter adhesin YadA-like head" evidence="14">
    <location>
        <begin position="67"/>
        <end position="93"/>
    </location>
</feature>
<gene>
    <name evidence="16" type="primary">yadA</name>
    <name evidence="16" type="ORF">SSPH_00525</name>
</gene>